<dbReference type="Proteomes" id="UP000308600">
    <property type="component" value="Unassembled WGS sequence"/>
</dbReference>
<gene>
    <name evidence="1" type="ORF">BDN72DRAFT_841180</name>
</gene>
<proteinExistence type="predicted"/>
<reference evidence="1 2" key="1">
    <citation type="journal article" date="2019" name="Nat. Ecol. Evol.">
        <title>Megaphylogeny resolves global patterns of mushroom evolution.</title>
        <authorList>
            <person name="Varga T."/>
            <person name="Krizsan K."/>
            <person name="Foldi C."/>
            <person name="Dima B."/>
            <person name="Sanchez-Garcia M."/>
            <person name="Sanchez-Ramirez S."/>
            <person name="Szollosi G.J."/>
            <person name="Szarkandi J.G."/>
            <person name="Papp V."/>
            <person name="Albert L."/>
            <person name="Andreopoulos W."/>
            <person name="Angelini C."/>
            <person name="Antonin V."/>
            <person name="Barry K.W."/>
            <person name="Bougher N.L."/>
            <person name="Buchanan P."/>
            <person name="Buyck B."/>
            <person name="Bense V."/>
            <person name="Catcheside P."/>
            <person name="Chovatia M."/>
            <person name="Cooper J."/>
            <person name="Damon W."/>
            <person name="Desjardin D."/>
            <person name="Finy P."/>
            <person name="Geml J."/>
            <person name="Haridas S."/>
            <person name="Hughes K."/>
            <person name="Justo A."/>
            <person name="Karasinski D."/>
            <person name="Kautmanova I."/>
            <person name="Kiss B."/>
            <person name="Kocsube S."/>
            <person name="Kotiranta H."/>
            <person name="LaButti K.M."/>
            <person name="Lechner B.E."/>
            <person name="Liimatainen K."/>
            <person name="Lipzen A."/>
            <person name="Lukacs Z."/>
            <person name="Mihaltcheva S."/>
            <person name="Morgado L.N."/>
            <person name="Niskanen T."/>
            <person name="Noordeloos M.E."/>
            <person name="Ohm R.A."/>
            <person name="Ortiz-Santana B."/>
            <person name="Ovrebo C."/>
            <person name="Racz N."/>
            <person name="Riley R."/>
            <person name="Savchenko A."/>
            <person name="Shiryaev A."/>
            <person name="Soop K."/>
            <person name="Spirin V."/>
            <person name="Szebenyi C."/>
            <person name="Tomsovsky M."/>
            <person name="Tulloss R.E."/>
            <person name="Uehling J."/>
            <person name="Grigoriev I.V."/>
            <person name="Vagvolgyi C."/>
            <person name="Papp T."/>
            <person name="Martin F.M."/>
            <person name="Miettinen O."/>
            <person name="Hibbett D.S."/>
            <person name="Nagy L.G."/>
        </authorList>
    </citation>
    <scope>NUCLEOTIDE SEQUENCE [LARGE SCALE GENOMIC DNA]</scope>
    <source>
        <strain evidence="1 2">NL-1719</strain>
    </source>
</reference>
<organism evidence="1 2">
    <name type="scientific">Pluteus cervinus</name>
    <dbReference type="NCBI Taxonomy" id="181527"/>
    <lineage>
        <taxon>Eukaryota</taxon>
        <taxon>Fungi</taxon>
        <taxon>Dikarya</taxon>
        <taxon>Basidiomycota</taxon>
        <taxon>Agaricomycotina</taxon>
        <taxon>Agaricomycetes</taxon>
        <taxon>Agaricomycetidae</taxon>
        <taxon>Agaricales</taxon>
        <taxon>Pluteineae</taxon>
        <taxon>Pluteaceae</taxon>
        <taxon>Pluteus</taxon>
    </lineage>
</organism>
<sequence length="777" mass="87378">MSTRKNRTSSEGGTASEQKQALSKILEDCKKPDLVVSSKAMSKLMNLGESIELPLSSGILSALLSALTNWDAPSPYLHDVYLCAAAELNTLTISALTFLHHPLANCPTDKYSDEIIKAWPKVHLWVIYYFYAKIIDHDPEDPPFALSMPLQPIFLAGAISALLQPYRAREVISASPLMIEILTKLWLMEKQDHTDFLSPYATNALEMTLRVHRTDEEQIGFIDRIVKAAGGKIDRIVNILMKRTREEFDANKHRSGVTTNMLLIYRLCGPSQHAFRLAFLNAGVVPLFTEIIRVMAETMKTGDFTAYETNMTMTMRTALIYLAEHLESVNGFAWATQAVEAGLIKSFIMATAFFHRFSFEEKEITFSIMKDIFPKYLVYRSFIQAIDNAFRDMRHQRLENFITGRDAIATLSAFQKVALERNCCLNILQMEKTFSTVCDNQKCKKANGANEFRKCSGCKISVYCSVACQTADWNSGEHKEFCKQVQKEVKEGLPHSVSRSDTTFFHHLAIRDARRNRPKLKRMAKEDFPGIRLEELTILLDYTVYPMNLSLQHNPEKSLSPEAEGGDGTAQDLDAATETRPSTPTDTPSAPVATSSRNRRSTKKRSMKSKKTQRFVGAKQGPSILGAMSGSSQPKATKRRLIIQSQIPNGADHIHHVTTTFTGGFWDEMVTVPANIHITQVRSASKKGFRALRQNKPVWDHTDAEVLDLVKEMGNDPDYIYDEVDLLMNVSPLQKGVRETKIRTASGRELLFRTQAVEIGKFRRSGLPMPNNLKLGG</sequence>
<dbReference type="EMBL" id="ML208340">
    <property type="protein sequence ID" value="TFK68980.1"/>
    <property type="molecule type" value="Genomic_DNA"/>
</dbReference>
<keyword evidence="2" id="KW-1185">Reference proteome</keyword>
<name>A0ACD3AT41_9AGAR</name>
<accession>A0ACD3AT41</accession>
<evidence type="ECO:0000313" key="2">
    <source>
        <dbReference type="Proteomes" id="UP000308600"/>
    </source>
</evidence>
<protein>
    <submittedName>
        <fullName evidence="1">Uncharacterized protein</fullName>
    </submittedName>
</protein>
<evidence type="ECO:0000313" key="1">
    <source>
        <dbReference type="EMBL" id="TFK68980.1"/>
    </source>
</evidence>